<dbReference type="Proteomes" id="UP000828390">
    <property type="component" value="Unassembled WGS sequence"/>
</dbReference>
<gene>
    <name evidence="1" type="ORF">DPMN_038343</name>
</gene>
<dbReference type="EMBL" id="JAIWYP010000002">
    <property type="protein sequence ID" value="KAH3875081.1"/>
    <property type="molecule type" value="Genomic_DNA"/>
</dbReference>
<reference evidence="1" key="2">
    <citation type="submission" date="2020-11" db="EMBL/GenBank/DDBJ databases">
        <authorList>
            <person name="McCartney M.A."/>
            <person name="Auch B."/>
            <person name="Kono T."/>
            <person name="Mallez S."/>
            <person name="Becker A."/>
            <person name="Gohl D.M."/>
            <person name="Silverstein K.A.T."/>
            <person name="Koren S."/>
            <person name="Bechman K.B."/>
            <person name="Herman A."/>
            <person name="Abrahante J.E."/>
            <person name="Garbe J."/>
        </authorList>
    </citation>
    <scope>NUCLEOTIDE SEQUENCE</scope>
    <source>
        <strain evidence="1">Duluth1</strain>
        <tissue evidence="1">Whole animal</tissue>
    </source>
</reference>
<proteinExistence type="predicted"/>
<comment type="caution">
    <text evidence="1">The sequence shown here is derived from an EMBL/GenBank/DDBJ whole genome shotgun (WGS) entry which is preliminary data.</text>
</comment>
<accession>A0A9D4MGW3</accession>
<evidence type="ECO:0000313" key="1">
    <source>
        <dbReference type="EMBL" id="KAH3875081.1"/>
    </source>
</evidence>
<name>A0A9D4MGW3_DREPO</name>
<dbReference type="AlphaFoldDB" id="A0A9D4MGW3"/>
<sequence length="69" mass="8038">MKCVKQAAVRKTSSSSNGFVNLRTELSFHALTYIQLYWFQSNICAELAFSYPLNYYVFHNSTFPKSFLK</sequence>
<keyword evidence="2" id="KW-1185">Reference proteome</keyword>
<organism evidence="1 2">
    <name type="scientific">Dreissena polymorpha</name>
    <name type="common">Zebra mussel</name>
    <name type="synonym">Mytilus polymorpha</name>
    <dbReference type="NCBI Taxonomy" id="45954"/>
    <lineage>
        <taxon>Eukaryota</taxon>
        <taxon>Metazoa</taxon>
        <taxon>Spiralia</taxon>
        <taxon>Lophotrochozoa</taxon>
        <taxon>Mollusca</taxon>
        <taxon>Bivalvia</taxon>
        <taxon>Autobranchia</taxon>
        <taxon>Heteroconchia</taxon>
        <taxon>Euheterodonta</taxon>
        <taxon>Imparidentia</taxon>
        <taxon>Neoheterodontei</taxon>
        <taxon>Myida</taxon>
        <taxon>Dreissenoidea</taxon>
        <taxon>Dreissenidae</taxon>
        <taxon>Dreissena</taxon>
    </lineage>
</organism>
<evidence type="ECO:0000313" key="2">
    <source>
        <dbReference type="Proteomes" id="UP000828390"/>
    </source>
</evidence>
<reference evidence="1" key="1">
    <citation type="journal article" date="2019" name="bioRxiv">
        <title>The Genome of the Zebra Mussel, Dreissena polymorpha: A Resource for Invasive Species Research.</title>
        <authorList>
            <person name="McCartney M.A."/>
            <person name="Auch B."/>
            <person name="Kono T."/>
            <person name="Mallez S."/>
            <person name="Zhang Y."/>
            <person name="Obille A."/>
            <person name="Becker A."/>
            <person name="Abrahante J.E."/>
            <person name="Garbe J."/>
            <person name="Badalamenti J.P."/>
            <person name="Herman A."/>
            <person name="Mangelson H."/>
            <person name="Liachko I."/>
            <person name="Sullivan S."/>
            <person name="Sone E.D."/>
            <person name="Koren S."/>
            <person name="Silverstein K.A.T."/>
            <person name="Beckman K.B."/>
            <person name="Gohl D.M."/>
        </authorList>
    </citation>
    <scope>NUCLEOTIDE SEQUENCE</scope>
    <source>
        <strain evidence="1">Duluth1</strain>
        <tissue evidence="1">Whole animal</tissue>
    </source>
</reference>
<protein>
    <submittedName>
        <fullName evidence="1">Uncharacterized protein</fullName>
    </submittedName>
</protein>